<keyword evidence="4" id="KW-0969">Cilium</keyword>
<evidence type="ECO:0000313" key="3">
    <source>
        <dbReference type="EMBL" id="GLS42285.1"/>
    </source>
</evidence>
<dbReference type="AlphaFoldDB" id="A0A7W6F6V7"/>
<reference evidence="6" key="2">
    <citation type="journal article" date="2019" name="Int. J. Syst. Evol. Microbiol.">
        <title>The Global Catalogue of Microorganisms (GCM) 10K type strain sequencing project: providing services to taxonomists for standard genome sequencing and annotation.</title>
        <authorList>
            <consortium name="The Broad Institute Genomics Platform"/>
            <consortium name="The Broad Institute Genome Sequencing Center for Infectious Disease"/>
            <person name="Wu L."/>
            <person name="Ma J."/>
        </authorList>
    </citation>
    <scope>NUCLEOTIDE SEQUENCE [LARGE SCALE GENOMIC DNA]</scope>
    <source>
        <strain evidence="6">NBRC 107710</strain>
    </source>
</reference>
<reference evidence="3" key="4">
    <citation type="submission" date="2023-01" db="EMBL/GenBank/DDBJ databases">
        <title>Draft genome sequence of Methylobacterium brachythecii strain NBRC 107710.</title>
        <authorList>
            <person name="Sun Q."/>
            <person name="Mori K."/>
        </authorList>
    </citation>
    <scope>NUCLEOTIDE SEQUENCE</scope>
    <source>
        <strain evidence="3">NBRC 107710</strain>
    </source>
</reference>
<dbReference type="Proteomes" id="UP000517759">
    <property type="component" value="Unassembled WGS sequence"/>
</dbReference>
<protein>
    <submittedName>
        <fullName evidence="4">Flagellar basal body-associated protein FliL</fullName>
    </submittedName>
</protein>
<keyword evidence="2" id="KW-0812">Transmembrane</keyword>
<keyword evidence="2" id="KW-0472">Membrane</keyword>
<organism evidence="4 5">
    <name type="scientific">Methylobacterium brachythecii</name>
    <dbReference type="NCBI Taxonomy" id="1176177"/>
    <lineage>
        <taxon>Bacteria</taxon>
        <taxon>Pseudomonadati</taxon>
        <taxon>Pseudomonadota</taxon>
        <taxon>Alphaproteobacteria</taxon>
        <taxon>Hyphomicrobiales</taxon>
        <taxon>Methylobacteriaceae</taxon>
        <taxon>Methylobacterium</taxon>
    </lineage>
</organism>
<accession>A0A7W6F6V7</accession>
<keyword evidence="4" id="KW-0966">Cell projection</keyword>
<feature type="compositionally biased region" description="Pro residues" evidence="1">
    <location>
        <begin position="79"/>
        <end position="88"/>
    </location>
</feature>
<keyword evidence="4" id="KW-0282">Flagellum</keyword>
<dbReference type="Proteomes" id="UP001156881">
    <property type="component" value="Unassembled WGS sequence"/>
</dbReference>
<evidence type="ECO:0000313" key="5">
    <source>
        <dbReference type="Proteomes" id="UP000517759"/>
    </source>
</evidence>
<proteinExistence type="predicted"/>
<feature type="region of interest" description="Disordered" evidence="1">
    <location>
        <begin position="43"/>
        <end position="88"/>
    </location>
</feature>
<reference evidence="3" key="1">
    <citation type="journal article" date="2014" name="Int. J. Syst. Evol. Microbiol.">
        <title>Complete genome of a new Firmicutes species belonging to the dominant human colonic microbiota ('Ruminococcus bicirculans') reveals two chromosomes and a selective capacity to utilize plant glucans.</title>
        <authorList>
            <consortium name="NISC Comparative Sequencing Program"/>
            <person name="Wegmann U."/>
            <person name="Louis P."/>
            <person name="Goesmann A."/>
            <person name="Henrissat B."/>
            <person name="Duncan S.H."/>
            <person name="Flint H.J."/>
        </authorList>
    </citation>
    <scope>NUCLEOTIDE SEQUENCE</scope>
    <source>
        <strain evidence="3">NBRC 107710</strain>
    </source>
</reference>
<dbReference type="EMBL" id="JACIDN010000003">
    <property type="protein sequence ID" value="MBB3902436.1"/>
    <property type="molecule type" value="Genomic_DNA"/>
</dbReference>
<feature type="compositionally biased region" description="Low complexity" evidence="1">
    <location>
        <begin position="47"/>
        <end position="58"/>
    </location>
</feature>
<dbReference type="EMBL" id="BSPG01000001">
    <property type="protein sequence ID" value="GLS42285.1"/>
    <property type="molecule type" value="Genomic_DNA"/>
</dbReference>
<name>A0A7W6F6V7_9HYPH</name>
<comment type="caution">
    <text evidence="4">The sequence shown here is derived from an EMBL/GenBank/DDBJ whole genome shotgun (WGS) entry which is preliminary data.</text>
</comment>
<keyword evidence="2" id="KW-1133">Transmembrane helix</keyword>
<evidence type="ECO:0000313" key="6">
    <source>
        <dbReference type="Proteomes" id="UP001156881"/>
    </source>
</evidence>
<keyword evidence="6" id="KW-1185">Reference proteome</keyword>
<evidence type="ECO:0000313" key="4">
    <source>
        <dbReference type="EMBL" id="MBB3902436.1"/>
    </source>
</evidence>
<evidence type="ECO:0000256" key="1">
    <source>
        <dbReference type="SAM" id="MobiDB-lite"/>
    </source>
</evidence>
<reference evidence="4 5" key="3">
    <citation type="submission" date="2020-08" db="EMBL/GenBank/DDBJ databases">
        <title>Genomic Encyclopedia of Type Strains, Phase IV (KMG-IV): sequencing the most valuable type-strain genomes for metagenomic binning, comparative biology and taxonomic classification.</title>
        <authorList>
            <person name="Goeker M."/>
        </authorList>
    </citation>
    <scope>NUCLEOTIDE SEQUENCE [LARGE SCALE GENOMIC DNA]</scope>
    <source>
        <strain evidence="4 5">DSM 24105</strain>
    </source>
</reference>
<sequence length="88" mass="8978">MAKVETETQARQGEKGRPVLYILIAAVLLAVVAGAGALTWQGKVSPADHASQSQDAAQKTAPNPSVPPAAQEPATNPTNPSPAQPKAN</sequence>
<dbReference type="RefSeq" id="WP_183504357.1">
    <property type="nucleotide sequence ID" value="NZ_BSPG01000001.1"/>
</dbReference>
<evidence type="ECO:0000256" key="2">
    <source>
        <dbReference type="SAM" id="Phobius"/>
    </source>
</evidence>
<gene>
    <name evidence="3" type="ORF">GCM10007884_02700</name>
    <name evidence="4" type="ORF">GGR33_001931</name>
</gene>
<feature type="transmembrane region" description="Helical" evidence="2">
    <location>
        <begin position="20"/>
        <end position="40"/>
    </location>
</feature>